<dbReference type="Proteomes" id="UP000294547">
    <property type="component" value="Unassembled WGS sequence"/>
</dbReference>
<comment type="caution">
    <text evidence="5">The sequence shown here is derived from an EMBL/GenBank/DDBJ whole genome shotgun (WGS) entry which is preliminary data.</text>
</comment>
<gene>
    <name evidence="5" type="ORF">EDD54_0503</name>
</gene>
<dbReference type="CDD" id="cd07989">
    <property type="entry name" value="LPLAT_AGPAT-like"/>
    <property type="match status" value="1"/>
</dbReference>
<keyword evidence="3 5" id="KW-0012">Acyltransferase</keyword>
<dbReference type="PANTHER" id="PTHR10434:SF11">
    <property type="entry name" value="1-ACYL-SN-GLYCEROL-3-PHOSPHATE ACYLTRANSFERASE"/>
    <property type="match status" value="1"/>
</dbReference>
<dbReference type="SMART" id="SM00563">
    <property type="entry name" value="PlsC"/>
    <property type="match status" value="1"/>
</dbReference>
<keyword evidence="6" id="KW-1185">Reference proteome</keyword>
<protein>
    <submittedName>
        <fullName evidence="5">Acyltransferase-like protein</fullName>
    </submittedName>
</protein>
<feature type="domain" description="Phospholipid/glycerol acyltransferase" evidence="4">
    <location>
        <begin position="37"/>
        <end position="159"/>
    </location>
</feature>
<organism evidence="5 6">
    <name type="scientific">Oharaeibacter diazotrophicus</name>
    <dbReference type="NCBI Taxonomy" id="1920512"/>
    <lineage>
        <taxon>Bacteria</taxon>
        <taxon>Pseudomonadati</taxon>
        <taxon>Pseudomonadota</taxon>
        <taxon>Alphaproteobacteria</taxon>
        <taxon>Hyphomicrobiales</taxon>
        <taxon>Pleomorphomonadaceae</taxon>
        <taxon>Oharaeibacter</taxon>
    </lineage>
</organism>
<dbReference type="PANTHER" id="PTHR10434">
    <property type="entry name" value="1-ACYL-SN-GLYCEROL-3-PHOSPHATE ACYLTRANSFERASE"/>
    <property type="match status" value="1"/>
</dbReference>
<keyword evidence="2 5" id="KW-0808">Transferase</keyword>
<reference evidence="5 6" key="1">
    <citation type="submission" date="2019-03" db="EMBL/GenBank/DDBJ databases">
        <title>Genomic Encyclopedia of Type Strains, Phase IV (KMG-IV): sequencing the most valuable type-strain genomes for metagenomic binning, comparative biology and taxonomic classification.</title>
        <authorList>
            <person name="Goeker M."/>
        </authorList>
    </citation>
    <scope>NUCLEOTIDE SEQUENCE [LARGE SCALE GENOMIC DNA]</scope>
    <source>
        <strain evidence="5 6">DSM 102969</strain>
    </source>
</reference>
<evidence type="ECO:0000259" key="4">
    <source>
        <dbReference type="SMART" id="SM00563"/>
    </source>
</evidence>
<dbReference type="AlphaFoldDB" id="A0A4R6RJL9"/>
<dbReference type="InterPro" id="IPR002123">
    <property type="entry name" value="Plipid/glycerol_acylTrfase"/>
</dbReference>
<dbReference type="OrthoDB" id="9808424at2"/>
<evidence type="ECO:0000256" key="3">
    <source>
        <dbReference type="ARBA" id="ARBA00023315"/>
    </source>
</evidence>
<sequence>MKGPVARLAGAVVTAFARVVTGVRGDWRGCLPSARPRIYFANHASHGDFVLVWSVIPAALRRRTRPVAGADYWDRDAVRRFLGRDVFDAVLIERDPARRRGDPVADMIAAIDGGASLILFPEGTRNLTDAPLLPFKAGLWHVATARPEVELVPVWIENLNRVLPKGALLPVPLLCTVTFGKPIAPADGEDRHAFLERARAALVALRARETDR</sequence>
<proteinExistence type="predicted"/>
<dbReference type="EMBL" id="SNXY01000006">
    <property type="protein sequence ID" value="TDP86624.1"/>
    <property type="molecule type" value="Genomic_DNA"/>
</dbReference>
<dbReference type="Pfam" id="PF01553">
    <property type="entry name" value="Acyltransferase"/>
    <property type="match status" value="1"/>
</dbReference>
<name>A0A4R6RJL9_9HYPH</name>
<dbReference type="GO" id="GO:0006654">
    <property type="term" value="P:phosphatidic acid biosynthetic process"/>
    <property type="evidence" value="ECO:0007669"/>
    <property type="project" value="TreeGrafter"/>
</dbReference>
<evidence type="ECO:0000313" key="6">
    <source>
        <dbReference type="Proteomes" id="UP000294547"/>
    </source>
</evidence>
<dbReference type="GO" id="GO:0003841">
    <property type="term" value="F:1-acylglycerol-3-phosphate O-acyltransferase activity"/>
    <property type="evidence" value="ECO:0007669"/>
    <property type="project" value="TreeGrafter"/>
</dbReference>
<accession>A0A4R6RJL9</accession>
<evidence type="ECO:0000313" key="5">
    <source>
        <dbReference type="EMBL" id="TDP86624.1"/>
    </source>
</evidence>
<dbReference type="RefSeq" id="WP_126536883.1">
    <property type="nucleotide sequence ID" value="NZ_BSPM01000008.1"/>
</dbReference>
<evidence type="ECO:0000256" key="1">
    <source>
        <dbReference type="ARBA" id="ARBA00005189"/>
    </source>
</evidence>
<comment type="pathway">
    <text evidence="1">Lipid metabolism.</text>
</comment>
<dbReference type="SUPFAM" id="SSF69593">
    <property type="entry name" value="Glycerol-3-phosphate (1)-acyltransferase"/>
    <property type="match status" value="1"/>
</dbReference>
<evidence type="ECO:0000256" key="2">
    <source>
        <dbReference type="ARBA" id="ARBA00022679"/>
    </source>
</evidence>